<evidence type="ECO:0000313" key="2">
    <source>
        <dbReference type="Proteomes" id="UP000323720"/>
    </source>
</evidence>
<dbReference type="AlphaFoldDB" id="A0A5D0R4P7"/>
<sequence>MGIGNLHPHESSMLDVVSSDRGILIPRVKLEATNLASPITSPENSLLVYNTETISDVTPGYYYWSIDSWNRLITEKQASKPKYFYMPSIAMPTNPTHVVSGDGTGFTLVSGVYRVDLYERYKLQFEAPQIKNTGAPVMISNESVLPANKLNYYITYYDAAVFKSVTVTDAGILSYEIVTSPKPSQRTFMNIVFAVKP</sequence>
<name>A0A5D0R4P7_9FLAO</name>
<comment type="caution">
    <text evidence="1">The sequence shown here is derived from an EMBL/GenBank/DDBJ whole genome shotgun (WGS) entry which is preliminary data.</text>
</comment>
<dbReference type="Proteomes" id="UP000323720">
    <property type="component" value="Unassembled WGS sequence"/>
</dbReference>
<dbReference type="EMBL" id="VSKK01000004">
    <property type="protein sequence ID" value="TYB75856.1"/>
    <property type="molecule type" value="Genomic_DNA"/>
</dbReference>
<proteinExistence type="predicted"/>
<keyword evidence="2" id="KW-1185">Reference proteome</keyword>
<organism evidence="1 2">
    <name type="scientific">Bizionia myxarmorum</name>
    <dbReference type="NCBI Taxonomy" id="291186"/>
    <lineage>
        <taxon>Bacteria</taxon>
        <taxon>Pseudomonadati</taxon>
        <taxon>Bacteroidota</taxon>
        <taxon>Flavobacteriia</taxon>
        <taxon>Flavobacteriales</taxon>
        <taxon>Flavobacteriaceae</taxon>
        <taxon>Bizionia</taxon>
    </lineage>
</organism>
<protein>
    <submittedName>
        <fullName evidence="1">Uncharacterized protein</fullName>
    </submittedName>
</protein>
<accession>A0A5D0R4P7</accession>
<gene>
    <name evidence="1" type="ORF">ES674_13630</name>
</gene>
<evidence type="ECO:0000313" key="1">
    <source>
        <dbReference type="EMBL" id="TYB75856.1"/>
    </source>
</evidence>
<reference evidence="1 2" key="1">
    <citation type="submission" date="2019-08" db="EMBL/GenBank/DDBJ databases">
        <title>Genomes of Antarctic Bizionia species.</title>
        <authorList>
            <person name="Bowman J.P."/>
        </authorList>
    </citation>
    <scope>NUCLEOTIDE SEQUENCE [LARGE SCALE GENOMIC DNA]</scope>
    <source>
        <strain evidence="1 2">ADA-4</strain>
    </source>
</reference>